<dbReference type="PANTHER" id="PTHR32432:SF13">
    <property type="entry name" value="ETHANOLAMINE AMMONIA-LYASE REACTIVASE EUTA"/>
    <property type="match status" value="1"/>
</dbReference>
<dbReference type="InterPro" id="IPR050696">
    <property type="entry name" value="FtsA/MreB"/>
</dbReference>
<dbReference type="AlphaFoldDB" id="A0A8J8GCT5"/>
<dbReference type="PANTHER" id="PTHR32432">
    <property type="entry name" value="CELL DIVISION PROTEIN FTSA-RELATED"/>
    <property type="match status" value="1"/>
</dbReference>
<name>A0A8J8GCT5_9BACI</name>
<dbReference type="InterPro" id="IPR043129">
    <property type="entry name" value="ATPase_NBD"/>
</dbReference>
<dbReference type="InterPro" id="IPR009377">
    <property type="entry name" value="EutA"/>
</dbReference>
<dbReference type="Pfam" id="PF06277">
    <property type="entry name" value="EutA"/>
    <property type="match status" value="1"/>
</dbReference>
<gene>
    <name evidence="1" type="ORF">HR057_04580</name>
</gene>
<proteinExistence type="predicted"/>
<reference evidence="1" key="1">
    <citation type="submission" date="2020-06" db="EMBL/GenBank/DDBJ databases">
        <title>A novel thermopfilic bacterium from Erzurum, Turkey.</title>
        <authorList>
            <person name="Adiguzel A."/>
            <person name="Ay H."/>
            <person name="Baltaci M.O."/>
        </authorList>
    </citation>
    <scope>NUCLEOTIDE SEQUENCE</scope>
    <source>
        <strain evidence="1">P2</strain>
    </source>
</reference>
<comment type="caution">
    <text evidence="1">The sequence shown here is derived from an EMBL/GenBank/DDBJ whole genome shotgun (WGS) entry which is preliminary data.</text>
</comment>
<protein>
    <submittedName>
        <fullName evidence="1">Ethanolamine ammonia-lyase reactivating factor EutA</fullName>
    </submittedName>
</protein>
<accession>A0A8J8GCT5</accession>
<dbReference type="RefSeq" id="WP_173730251.1">
    <property type="nucleotide sequence ID" value="NZ_JABTTE010000004.1"/>
</dbReference>
<keyword evidence="2" id="KW-1185">Reference proteome</keyword>
<sequence length="475" mass="52340">MCKNEHLISVGIDIGTSTTKMVVSRFLLKNTAGKTRIPSIEIINKEIIYESPIFRTPLKSSSEIDMEKIEEIILSQYEAANIVPEDVQTGAVIITGEAATKSNAEEALFYLSKQGGDFLVATAGPDLEAIVAAKGSGLYDASKQSSKVFANIDIGGGTANIAVYQYGKLLGTCTLHIGGKLIEFKNEVIIYISDRIKNSFSKLGMNVGIGDYISKTKLKIMTDHLAMVLARTLQQRLQADDYQYLLGHPPNWSERIDVITFSGGIAECIYKKEKQLENGVSFNDIGMVLAESLLENRSLAEFEWLIPKETSRATVIGACTQTTEISGATIQVDPSLLPIKNLPIHRIEFPNWTDEKSTIIVNAIREGIQIYDPFEEGQNFALFFTDVPLLSFQEIHKLVDAVIDGINYKKDPFQPLVIILKKDLAKAIGQTLAIKYPSLKCVCIDQINSEFGDYLDIGKLLQSGVVPVVMKSLAF</sequence>
<organism evidence="1 2">
    <name type="scientific">Calidifontibacillus erzurumensis</name>
    <dbReference type="NCBI Taxonomy" id="2741433"/>
    <lineage>
        <taxon>Bacteria</taxon>
        <taxon>Bacillati</taxon>
        <taxon>Bacillota</taxon>
        <taxon>Bacilli</taxon>
        <taxon>Bacillales</taxon>
        <taxon>Bacillaceae</taxon>
        <taxon>Calidifontibacillus/Schinkia group</taxon>
        <taxon>Calidifontibacillus</taxon>
    </lineage>
</organism>
<dbReference type="PIRSF" id="PIRSF012293">
    <property type="entry name" value="EutA"/>
    <property type="match status" value="1"/>
</dbReference>
<dbReference type="EMBL" id="JABTTE010000004">
    <property type="protein sequence ID" value="NSL51042.1"/>
    <property type="molecule type" value="Genomic_DNA"/>
</dbReference>
<evidence type="ECO:0000313" key="2">
    <source>
        <dbReference type="Proteomes" id="UP000625804"/>
    </source>
</evidence>
<dbReference type="Proteomes" id="UP000625804">
    <property type="component" value="Unassembled WGS sequence"/>
</dbReference>
<evidence type="ECO:0000313" key="1">
    <source>
        <dbReference type="EMBL" id="NSL51042.1"/>
    </source>
</evidence>
<dbReference type="SUPFAM" id="SSF53067">
    <property type="entry name" value="Actin-like ATPase domain"/>
    <property type="match status" value="1"/>
</dbReference>